<feature type="region of interest" description="Disordered" evidence="1">
    <location>
        <begin position="138"/>
        <end position="168"/>
    </location>
</feature>
<evidence type="ECO:0000313" key="3">
    <source>
        <dbReference type="Proteomes" id="UP001418222"/>
    </source>
</evidence>
<dbReference type="Proteomes" id="UP001418222">
    <property type="component" value="Unassembled WGS sequence"/>
</dbReference>
<evidence type="ECO:0000313" key="2">
    <source>
        <dbReference type="EMBL" id="KAK8956643.1"/>
    </source>
</evidence>
<accession>A0AAP0GF00</accession>
<evidence type="ECO:0000256" key="1">
    <source>
        <dbReference type="SAM" id="MobiDB-lite"/>
    </source>
</evidence>
<gene>
    <name evidence="2" type="ORF">KSP39_PZI001011</name>
</gene>
<comment type="caution">
    <text evidence="2">The sequence shown here is derived from an EMBL/GenBank/DDBJ whole genome shotgun (WGS) entry which is preliminary data.</text>
</comment>
<reference evidence="2 3" key="1">
    <citation type="journal article" date="2022" name="Nat. Plants">
        <title>Genomes of leafy and leafless Platanthera orchids illuminate the evolution of mycoheterotrophy.</title>
        <authorList>
            <person name="Li M.H."/>
            <person name="Liu K.W."/>
            <person name="Li Z."/>
            <person name="Lu H.C."/>
            <person name="Ye Q.L."/>
            <person name="Zhang D."/>
            <person name="Wang J.Y."/>
            <person name="Li Y.F."/>
            <person name="Zhong Z.M."/>
            <person name="Liu X."/>
            <person name="Yu X."/>
            <person name="Liu D.K."/>
            <person name="Tu X.D."/>
            <person name="Liu B."/>
            <person name="Hao Y."/>
            <person name="Liao X.Y."/>
            <person name="Jiang Y.T."/>
            <person name="Sun W.H."/>
            <person name="Chen J."/>
            <person name="Chen Y.Q."/>
            <person name="Ai Y."/>
            <person name="Zhai J.W."/>
            <person name="Wu S.S."/>
            <person name="Zhou Z."/>
            <person name="Hsiao Y.Y."/>
            <person name="Wu W.L."/>
            <person name="Chen Y.Y."/>
            <person name="Lin Y.F."/>
            <person name="Hsu J.L."/>
            <person name="Li C.Y."/>
            <person name="Wang Z.W."/>
            <person name="Zhao X."/>
            <person name="Zhong W.Y."/>
            <person name="Ma X.K."/>
            <person name="Ma L."/>
            <person name="Huang J."/>
            <person name="Chen G.Z."/>
            <person name="Huang M.Z."/>
            <person name="Huang L."/>
            <person name="Peng D.H."/>
            <person name="Luo Y.B."/>
            <person name="Zou S.Q."/>
            <person name="Chen S.P."/>
            <person name="Lan S."/>
            <person name="Tsai W.C."/>
            <person name="Van de Peer Y."/>
            <person name="Liu Z.J."/>
        </authorList>
    </citation>
    <scope>NUCLEOTIDE SEQUENCE [LARGE SCALE GENOMIC DNA]</scope>
    <source>
        <strain evidence="2">Lor287</strain>
    </source>
</reference>
<sequence length="168" mass="18312">MLLKAPGAGFLGRNPLRTSGSIVNSRYITRSFTVLRILVARTHSLLLSKKSSGRISIVFPLERAEDVLAHKKLLLQAHNPANWLAFDVRTVQMPRGASFSCHSPSQKNNYIPPPTFGSSTNLEILALGPNRECIKDEDSVSNAISSSRKPDNGGSAHPRPALVHLSHI</sequence>
<name>A0AAP0GF00_9ASPA</name>
<proteinExistence type="predicted"/>
<dbReference type="EMBL" id="JBBWWQ010000001">
    <property type="protein sequence ID" value="KAK8956643.1"/>
    <property type="molecule type" value="Genomic_DNA"/>
</dbReference>
<organism evidence="2 3">
    <name type="scientific">Platanthera zijinensis</name>
    <dbReference type="NCBI Taxonomy" id="2320716"/>
    <lineage>
        <taxon>Eukaryota</taxon>
        <taxon>Viridiplantae</taxon>
        <taxon>Streptophyta</taxon>
        <taxon>Embryophyta</taxon>
        <taxon>Tracheophyta</taxon>
        <taxon>Spermatophyta</taxon>
        <taxon>Magnoliopsida</taxon>
        <taxon>Liliopsida</taxon>
        <taxon>Asparagales</taxon>
        <taxon>Orchidaceae</taxon>
        <taxon>Orchidoideae</taxon>
        <taxon>Orchideae</taxon>
        <taxon>Orchidinae</taxon>
        <taxon>Platanthera</taxon>
    </lineage>
</organism>
<dbReference type="AlphaFoldDB" id="A0AAP0GF00"/>
<keyword evidence="3" id="KW-1185">Reference proteome</keyword>
<protein>
    <submittedName>
        <fullName evidence="2">Uncharacterized protein</fullName>
    </submittedName>
</protein>